<dbReference type="RefSeq" id="XP_003283150.1">
    <property type="nucleotide sequence ID" value="XM_003283102.1"/>
</dbReference>
<feature type="non-terminal residue" evidence="1">
    <location>
        <position position="110"/>
    </location>
</feature>
<gene>
    <name evidence="1" type="ORF">DICPUDRAFT_23706</name>
</gene>
<dbReference type="EMBL" id="GL870943">
    <property type="protein sequence ID" value="EGC40399.1"/>
    <property type="molecule type" value="Genomic_DNA"/>
</dbReference>
<evidence type="ECO:0000313" key="1">
    <source>
        <dbReference type="EMBL" id="EGC40399.1"/>
    </source>
</evidence>
<evidence type="ECO:0008006" key="3">
    <source>
        <dbReference type="Google" id="ProtNLM"/>
    </source>
</evidence>
<proteinExistence type="predicted"/>
<protein>
    <recommendedName>
        <fullName evidence="3">SnoaL-like domain-containing protein</fullName>
    </recommendedName>
</protein>
<dbReference type="Gene3D" id="3.10.450.50">
    <property type="match status" value="1"/>
</dbReference>
<organism evidence="1 2">
    <name type="scientific">Dictyostelium purpureum</name>
    <name type="common">Slime mold</name>
    <dbReference type="NCBI Taxonomy" id="5786"/>
    <lineage>
        <taxon>Eukaryota</taxon>
        <taxon>Amoebozoa</taxon>
        <taxon>Evosea</taxon>
        <taxon>Eumycetozoa</taxon>
        <taxon>Dictyostelia</taxon>
        <taxon>Dictyosteliales</taxon>
        <taxon>Dictyosteliaceae</taxon>
        <taxon>Dictyostelium</taxon>
    </lineage>
</organism>
<keyword evidence="2" id="KW-1185">Reference proteome</keyword>
<dbReference type="GeneID" id="10503533"/>
<feature type="non-terminal residue" evidence="1">
    <location>
        <position position="1"/>
    </location>
</feature>
<evidence type="ECO:0000313" key="2">
    <source>
        <dbReference type="Proteomes" id="UP000001064"/>
    </source>
</evidence>
<reference evidence="2" key="1">
    <citation type="journal article" date="2011" name="Genome Biol.">
        <title>Comparative genomics of the social amoebae Dictyostelium discoideum and Dictyostelium purpureum.</title>
        <authorList>
            <consortium name="US DOE Joint Genome Institute (JGI-PGF)"/>
            <person name="Sucgang R."/>
            <person name="Kuo A."/>
            <person name="Tian X."/>
            <person name="Salerno W."/>
            <person name="Parikh A."/>
            <person name="Feasley C.L."/>
            <person name="Dalin E."/>
            <person name="Tu H."/>
            <person name="Huang E."/>
            <person name="Barry K."/>
            <person name="Lindquist E."/>
            <person name="Shapiro H."/>
            <person name="Bruce D."/>
            <person name="Schmutz J."/>
            <person name="Salamov A."/>
            <person name="Fey P."/>
            <person name="Gaudet P."/>
            <person name="Anjard C."/>
            <person name="Babu M.M."/>
            <person name="Basu S."/>
            <person name="Bushmanova Y."/>
            <person name="van der Wel H."/>
            <person name="Katoh-Kurasawa M."/>
            <person name="Dinh C."/>
            <person name="Coutinho P.M."/>
            <person name="Saito T."/>
            <person name="Elias M."/>
            <person name="Schaap P."/>
            <person name="Kay R.R."/>
            <person name="Henrissat B."/>
            <person name="Eichinger L."/>
            <person name="Rivero F."/>
            <person name="Putnam N.H."/>
            <person name="West C.M."/>
            <person name="Loomis W.F."/>
            <person name="Chisholm R.L."/>
            <person name="Shaulsky G."/>
            <person name="Strassmann J.E."/>
            <person name="Queller D.C."/>
            <person name="Kuspa A."/>
            <person name="Grigoriev I.V."/>
        </authorList>
    </citation>
    <scope>NUCLEOTIDE SEQUENCE [LARGE SCALE GENOMIC DNA]</scope>
    <source>
        <strain evidence="2">QSDP1</strain>
    </source>
</reference>
<dbReference type="PANTHER" id="PTHR34003">
    <property type="entry name" value="BLL2395 PROTEIN"/>
    <property type="match status" value="1"/>
</dbReference>
<dbReference type="Proteomes" id="UP000001064">
    <property type="component" value="Unassembled WGS sequence"/>
</dbReference>
<dbReference type="AlphaFoldDB" id="F0Z6Q1"/>
<dbReference type="KEGG" id="dpp:DICPUDRAFT_23706"/>
<dbReference type="SUPFAM" id="SSF54427">
    <property type="entry name" value="NTF2-like"/>
    <property type="match status" value="1"/>
</dbReference>
<dbReference type="InterPro" id="IPR032710">
    <property type="entry name" value="NTF2-like_dom_sf"/>
</dbReference>
<dbReference type="PANTHER" id="PTHR34003:SF2">
    <property type="entry name" value="SNOAL-LIKE DOMAIN-CONTAINING PROTEIN"/>
    <property type="match status" value="1"/>
</dbReference>
<sequence length="110" mass="13072">KKAIHDIVKGYKENRIMEVFDLYYHEEVVTYNNGDSTGRIGKAQNRTMRQEFASRITVTEIGILKLICDGDNSCYEIFIEYTTNEGEKVRRSKWLFQEWKNGQIIKEQYH</sequence>
<accession>F0Z6Q1</accession>
<dbReference type="InParanoid" id="F0Z6Q1"/>
<dbReference type="VEuPathDB" id="AmoebaDB:DICPUDRAFT_23706"/>
<name>F0Z6Q1_DICPU</name>